<feature type="compositionally biased region" description="Basic and acidic residues" evidence="1">
    <location>
        <begin position="69"/>
        <end position="79"/>
    </location>
</feature>
<feature type="compositionally biased region" description="Polar residues" evidence="1">
    <location>
        <begin position="389"/>
        <end position="405"/>
    </location>
</feature>
<accession>A0A5E8BZ49</accession>
<evidence type="ECO:0000256" key="1">
    <source>
        <dbReference type="SAM" id="MobiDB-lite"/>
    </source>
</evidence>
<feature type="region of interest" description="Disordered" evidence="1">
    <location>
        <begin position="543"/>
        <end position="627"/>
    </location>
</feature>
<keyword evidence="3" id="KW-1185">Reference proteome</keyword>
<feature type="compositionally biased region" description="Polar residues" evidence="1">
    <location>
        <begin position="616"/>
        <end position="627"/>
    </location>
</feature>
<feature type="region of interest" description="Disordered" evidence="1">
    <location>
        <begin position="138"/>
        <end position="162"/>
    </location>
</feature>
<sequence>MFFGEKPIYEGDILIDYSEIGNRDPDYSDSSTDESESEDESDSDDYSPTSLSGGGGGGNFGWTYVGSEGRSHRSSRLEDQDSTSTSSTPITVNSFQPLEDVDVELVADESISVADDKDTLQSEDHILLEDSAVDDADLRSVNSNVAGRPGSEDTNEDFSHENSFSEHMVKLQKAFAPGTQSPSVVAHQTSPVTLPKQLHILDEDDSVDLALSGTAELTREASAVETASQSGDDNQDAVDSETNDEDMDGSVEHILGFDELEDSSDSEFSSSDVVMDSSTKLEEAPARSRLKSALERAGQPENRRLHAGRRSQVAGSSGIRQELPELPPAPSSERLLLGAGGSDTVTTAASGSGSELRDTAENDRPRLPPAPSTQRLLLEYGRAGDATSFGDNTSDVRHSSVQQNRHMPLPAPPSRRLLLAAPPPSSSEHDSQTAGQVVVRQTSQHSAPAEAQQPLANTGRITRSAAGTAGAAGAAGAARVPAPSSRHRHREASRDTVVVNKRLADLIEQNGYYVPNSALQRLARKENSSLILNRTNLITRPTDNLPLKVVSENSTSNSSPRLENEASNGSPTTPSTSASLSSESSAHSEPVVTSPTSSAVTSPTLESSSSRRDHQTTPPSSSNRMLSIAQRNILRTSGLLWGSRSSDRHSDKLKLSNSESALDSESRSLLHGLPAREGSTLRAPHGHLQGTPNLRFNPTPDAVPFLSHTHSATHNVPATSASVDEDSVVSTDSQSHSPASTTEADVEATSDEISIAAPYNSDSQGSSEHLADGIDFLHETFVSSPADDEIIFC</sequence>
<dbReference type="Proteomes" id="UP000398389">
    <property type="component" value="Unassembled WGS sequence"/>
</dbReference>
<feature type="compositionally biased region" description="Polar residues" evidence="1">
    <location>
        <begin position="343"/>
        <end position="353"/>
    </location>
</feature>
<feature type="compositionally biased region" description="Polar residues" evidence="1">
    <location>
        <begin position="551"/>
        <end position="561"/>
    </location>
</feature>
<feature type="compositionally biased region" description="Acidic residues" evidence="1">
    <location>
        <begin position="31"/>
        <end position="45"/>
    </location>
</feature>
<organism evidence="2 3">
    <name type="scientific">Magnusiomyces paraingens</name>
    <dbReference type="NCBI Taxonomy" id="2606893"/>
    <lineage>
        <taxon>Eukaryota</taxon>
        <taxon>Fungi</taxon>
        <taxon>Dikarya</taxon>
        <taxon>Ascomycota</taxon>
        <taxon>Saccharomycotina</taxon>
        <taxon>Dipodascomycetes</taxon>
        <taxon>Dipodascales</taxon>
        <taxon>Dipodascaceae</taxon>
        <taxon>Magnusiomyces</taxon>
    </lineage>
</organism>
<evidence type="ECO:0000313" key="2">
    <source>
        <dbReference type="EMBL" id="VVT56909.1"/>
    </source>
</evidence>
<protein>
    <submittedName>
        <fullName evidence="2">Uncharacterized protein</fullName>
    </submittedName>
</protein>
<feature type="region of interest" description="Disordered" evidence="1">
    <location>
        <begin position="218"/>
        <end position="372"/>
    </location>
</feature>
<feature type="compositionally biased region" description="Polar residues" evidence="1">
    <location>
        <begin position="82"/>
        <end position="96"/>
    </location>
</feature>
<gene>
    <name evidence="2" type="ORF">SAPINGB_P005396</name>
</gene>
<feature type="compositionally biased region" description="Low complexity" evidence="1">
    <location>
        <begin position="566"/>
        <end position="604"/>
    </location>
</feature>
<feature type="compositionally biased region" description="Basic and acidic residues" evidence="1">
    <location>
        <begin position="355"/>
        <end position="366"/>
    </location>
</feature>
<dbReference type="AlphaFoldDB" id="A0A5E8BZ49"/>
<name>A0A5E8BZ49_9ASCO</name>
<evidence type="ECO:0000313" key="3">
    <source>
        <dbReference type="Proteomes" id="UP000398389"/>
    </source>
</evidence>
<feature type="region of interest" description="Disordered" evidence="1">
    <location>
        <begin position="720"/>
        <end position="748"/>
    </location>
</feature>
<reference evidence="2 3" key="1">
    <citation type="submission" date="2019-09" db="EMBL/GenBank/DDBJ databases">
        <authorList>
            <person name="Brejova B."/>
        </authorList>
    </citation>
    <scope>NUCLEOTIDE SEQUENCE [LARGE SCALE GENOMIC DNA]</scope>
</reference>
<dbReference type="EMBL" id="CABVLU010000004">
    <property type="protein sequence ID" value="VVT56909.1"/>
    <property type="molecule type" value="Genomic_DNA"/>
</dbReference>
<proteinExistence type="predicted"/>
<feature type="region of interest" description="Disordered" evidence="1">
    <location>
        <begin position="384"/>
        <end position="495"/>
    </location>
</feature>
<feature type="region of interest" description="Disordered" evidence="1">
    <location>
        <begin position="641"/>
        <end position="707"/>
    </location>
</feature>
<feature type="region of interest" description="Disordered" evidence="1">
    <location>
        <begin position="16"/>
        <end position="99"/>
    </location>
</feature>
<feature type="compositionally biased region" description="Acidic residues" evidence="1">
    <location>
        <begin position="233"/>
        <end position="249"/>
    </location>
</feature>
<feature type="compositionally biased region" description="Low complexity" evidence="1">
    <location>
        <begin position="465"/>
        <end position="478"/>
    </location>
</feature>
<feature type="compositionally biased region" description="Basic and acidic residues" evidence="1">
    <location>
        <begin position="645"/>
        <end position="654"/>
    </location>
</feature>
<dbReference type="RefSeq" id="XP_031856001.1">
    <property type="nucleotide sequence ID" value="XM_032000110.1"/>
</dbReference>
<feature type="compositionally biased region" description="Polar residues" evidence="1">
    <location>
        <begin position="432"/>
        <end position="446"/>
    </location>
</feature>
<dbReference type="GeneID" id="43584210"/>
<feature type="compositionally biased region" description="Low complexity" evidence="1">
    <location>
        <begin position="266"/>
        <end position="278"/>
    </location>
</feature>